<dbReference type="InterPro" id="IPR013785">
    <property type="entry name" value="Aldolase_TIM"/>
</dbReference>
<evidence type="ECO:0000256" key="4">
    <source>
        <dbReference type="ARBA" id="ARBA00022605"/>
    </source>
</evidence>
<dbReference type="Gene3D" id="3.20.20.70">
    <property type="entry name" value="Aldolase class I"/>
    <property type="match status" value="1"/>
</dbReference>
<evidence type="ECO:0000256" key="9">
    <source>
        <dbReference type="RuleBase" id="RU003662"/>
    </source>
</evidence>
<evidence type="ECO:0000256" key="3">
    <source>
        <dbReference type="ARBA" id="ARBA00012043"/>
    </source>
</evidence>
<dbReference type="InterPro" id="IPR002028">
    <property type="entry name" value="Trp_synthase_suA"/>
</dbReference>
<keyword evidence="6" id="KW-0057">Aromatic amino acid biosynthesis</keyword>
<comment type="similarity">
    <text evidence="9">Belongs to the TrpA family.</text>
</comment>
<keyword evidence="5" id="KW-0822">Tryptophan biosynthesis</keyword>
<dbReference type="NCBIfam" id="TIGR00262">
    <property type="entry name" value="trpA"/>
    <property type="match status" value="1"/>
</dbReference>
<comment type="subunit">
    <text evidence="2">Tetramer of two alpha and two beta chains.</text>
</comment>
<evidence type="ECO:0000256" key="7">
    <source>
        <dbReference type="ARBA" id="ARBA00023239"/>
    </source>
</evidence>
<organism evidence="10 11">
    <name type="scientific">Bacillus chungangensis</name>
    <dbReference type="NCBI Taxonomy" id="587633"/>
    <lineage>
        <taxon>Bacteria</taxon>
        <taxon>Bacillati</taxon>
        <taxon>Bacillota</taxon>
        <taxon>Bacilli</taxon>
        <taxon>Bacillales</taxon>
        <taxon>Bacillaceae</taxon>
        <taxon>Bacillus</taxon>
    </lineage>
</organism>
<evidence type="ECO:0000256" key="1">
    <source>
        <dbReference type="ARBA" id="ARBA00004733"/>
    </source>
</evidence>
<protein>
    <recommendedName>
        <fullName evidence="3">tryptophan synthase</fullName>
        <ecNumber evidence="3">4.2.1.20</ecNumber>
    </recommendedName>
</protein>
<dbReference type="InterPro" id="IPR011060">
    <property type="entry name" value="RibuloseP-bd_barrel"/>
</dbReference>
<dbReference type="CDD" id="cd04724">
    <property type="entry name" value="Tryptophan_synthase_alpha"/>
    <property type="match status" value="1"/>
</dbReference>
<comment type="pathway">
    <text evidence="1">Amino-acid biosynthesis; L-tryptophan biosynthesis; L-tryptophan from chorismate: step 5/5.</text>
</comment>
<dbReference type="GO" id="GO:0004834">
    <property type="term" value="F:tryptophan synthase activity"/>
    <property type="evidence" value="ECO:0007669"/>
    <property type="project" value="UniProtKB-EC"/>
</dbReference>
<comment type="caution">
    <text evidence="10">The sequence shown here is derived from an EMBL/GenBank/DDBJ whole genome shotgun (WGS) entry which is preliminary data.</text>
</comment>
<name>A0ABT9WWL3_9BACI</name>
<keyword evidence="7 10" id="KW-0456">Lyase</keyword>
<sequence length="230" mass="26288">MKKLVLYLTFCYPNEKRFFQILDILEKHKVDILEIGVPVENAHMDGAVIQDSHRQVLASGVDEAYFKETLKKIKENYSFEVALMTYKEGIEKFNLLSGNEDLYDGLLCVDEMITLKEFPSPIQLYNEDLSEAEMEERISNNRMFAYCMSGVGQTGSFEQVPTNYIETMARIRERSSLPIYIGFGIKEKEDVARVYENGADGAIIGSHFMKIINTSTLEEVEAYVQSLKSV</sequence>
<accession>A0ABT9WWL3</accession>
<keyword evidence="11" id="KW-1185">Reference proteome</keyword>
<evidence type="ECO:0000256" key="5">
    <source>
        <dbReference type="ARBA" id="ARBA00022822"/>
    </source>
</evidence>
<evidence type="ECO:0000313" key="10">
    <source>
        <dbReference type="EMBL" id="MDQ0177272.1"/>
    </source>
</evidence>
<dbReference type="PANTHER" id="PTHR43406">
    <property type="entry name" value="TRYPTOPHAN SYNTHASE, ALPHA CHAIN"/>
    <property type="match status" value="1"/>
</dbReference>
<proteinExistence type="inferred from homology"/>
<dbReference type="EC" id="4.2.1.20" evidence="3"/>
<evidence type="ECO:0000256" key="6">
    <source>
        <dbReference type="ARBA" id="ARBA00023141"/>
    </source>
</evidence>
<comment type="catalytic activity">
    <reaction evidence="8">
        <text>(1S,2R)-1-C-(indol-3-yl)glycerol 3-phosphate + L-serine = D-glyceraldehyde 3-phosphate + L-tryptophan + H2O</text>
        <dbReference type="Rhea" id="RHEA:10532"/>
        <dbReference type="ChEBI" id="CHEBI:15377"/>
        <dbReference type="ChEBI" id="CHEBI:33384"/>
        <dbReference type="ChEBI" id="CHEBI:57912"/>
        <dbReference type="ChEBI" id="CHEBI:58866"/>
        <dbReference type="ChEBI" id="CHEBI:59776"/>
        <dbReference type="EC" id="4.2.1.20"/>
    </reaction>
</comment>
<dbReference type="Proteomes" id="UP001223586">
    <property type="component" value="Unassembled WGS sequence"/>
</dbReference>
<keyword evidence="4" id="KW-0028">Amino-acid biosynthesis</keyword>
<evidence type="ECO:0000313" key="11">
    <source>
        <dbReference type="Proteomes" id="UP001223586"/>
    </source>
</evidence>
<dbReference type="EMBL" id="JAUSTT010000020">
    <property type="protein sequence ID" value="MDQ0177272.1"/>
    <property type="molecule type" value="Genomic_DNA"/>
</dbReference>
<reference evidence="10 11" key="1">
    <citation type="submission" date="2023-07" db="EMBL/GenBank/DDBJ databases">
        <title>Genomic Encyclopedia of Type Strains, Phase IV (KMG-IV): sequencing the most valuable type-strain genomes for metagenomic binning, comparative biology and taxonomic classification.</title>
        <authorList>
            <person name="Goeker M."/>
        </authorList>
    </citation>
    <scope>NUCLEOTIDE SEQUENCE [LARGE SCALE GENOMIC DNA]</scope>
    <source>
        <strain evidence="10 11">DSM 23837</strain>
    </source>
</reference>
<evidence type="ECO:0000256" key="8">
    <source>
        <dbReference type="ARBA" id="ARBA00049047"/>
    </source>
</evidence>
<dbReference type="PANTHER" id="PTHR43406:SF1">
    <property type="entry name" value="TRYPTOPHAN SYNTHASE ALPHA CHAIN, CHLOROPLASTIC"/>
    <property type="match status" value="1"/>
</dbReference>
<dbReference type="Pfam" id="PF00290">
    <property type="entry name" value="Trp_syntA"/>
    <property type="match status" value="1"/>
</dbReference>
<dbReference type="RefSeq" id="WP_307231126.1">
    <property type="nucleotide sequence ID" value="NZ_JAUSTT010000020.1"/>
</dbReference>
<evidence type="ECO:0000256" key="2">
    <source>
        <dbReference type="ARBA" id="ARBA00011270"/>
    </source>
</evidence>
<dbReference type="SUPFAM" id="SSF51366">
    <property type="entry name" value="Ribulose-phoshate binding barrel"/>
    <property type="match status" value="1"/>
</dbReference>
<gene>
    <name evidence="10" type="ORF">J2S08_003151</name>
</gene>